<dbReference type="InterPro" id="IPR001387">
    <property type="entry name" value="Cro/C1-type_HTH"/>
</dbReference>
<dbReference type="PANTHER" id="PTHR46797:SF1">
    <property type="entry name" value="METHYLPHOSPHONATE SYNTHASE"/>
    <property type="match status" value="1"/>
</dbReference>
<protein>
    <recommendedName>
        <fullName evidence="2">HTH cro/C1-type domain-containing protein</fullName>
    </recommendedName>
</protein>
<dbReference type="SMART" id="SM00530">
    <property type="entry name" value="HTH_XRE"/>
    <property type="match status" value="1"/>
</dbReference>
<dbReference type="GO" id="GO:0003700">
    <property type="term" value="F:DNA-binding transcription factor activity"/>
    <property type="evidence" value="ECO:0007669"/>
    <property type="project" value="TreeGrafter"/>
</dbReference>
<organism evidence="3 4">
    <name type="scientific">Limnobacter thiooxidans</name>
    <dbReference type="NCBI Taxonomy" id="131080"/>
    <lineage>
        <taxon>Bacteria</taxon>
        <taxon>Pseudomonadati</taxon>
        <taxon>Pseudomonadota</taxon>
        <taxon>Betaproteobacteria</taxon>
        <taxon>Burkholderiales</taxon>
        <taxon>Burkholderiaceae</taxon>
        <taxon>Limnobacter</taxon>
    </lineage>
</organism>
<dbReference type="AlphaFoldDB" id="A0AA86J1G4"/>
<evidence type="ECO:0000313" key="4">
    <source>
        <dbReference type="Proteomes" id="UP001329151"/>
    </source>
</evidence>
<dbReference type="SUPFAM" id="SSF47413">
    <property type="entry name" value="lambda repressor-like DNA-binding domains"/>
    <property type="match status" value="1"/>
</dbReference>
<dbReference type="PROSITE" id="PS50943">
    <property type="entry name" value="HTH_CROC1"/>
    <property type="match status" value="1"/>
</dbReference>
<accession>A0AA86J1G4</accession>
<dbReference type="RefSeq" id="WP_130557628.1">
    <property type="nucleotide sequence ID" value="NZ_AP028947.1"/>
</dbReference>
<dbReference type="GO" id="GO:0003677">
    <property type="term" value="F:DNA binding"/>
    <property type="evidence" value="ECO:0007669"/>
    <property type="project" value="UniProtKB-KW"/>
</dbReference>
<dbReference type="InterPro" id="IPR050807">
    <property type="entry name" value="TransReg_Diox_bact_type"/>
</dbReference>
<name>A0AA86J1G4_9BURK</name>
<keyword evidence="1" id="KW-0238">DNA-binding</keyword>
<dbReference type="Gene3D" id="1.10.260.40">
    <property type="entry name" value="lambda repressor-like DNA-binding domains"/>
    <property type="match status" value="1"/>
</dbReference>
<dbReference type="KEGG" id="lto:RGQ30_27740"/>
<dbReference type="InterPro" id="IPR010982">
    <property type="entry name" value="Lambda_DNA-bd_dom_sf"/>
</dbReference>
<dbReference type="EMBL" id="AP028947">
    <property type="protein sequence ID" value="BET27273.1"/>
    <property type="molecule type" value="Genomic_DNA"/>
</dbReference>
<dbReference type="Proteomes" id="UP001329151">
    <property type="component" value="Chromosome"/>
</dbReference>
<keyword evidence="4" id="KW-1185">Reference proteome</keyword>
<dbReference type="CDD" id="cd00093">
    <property type="entry name" value="HTH_XRE"/>
    <property type="match status" value="1"/>
</dbReference>
<reference evidence="3 4" key="1">
    <citation type="submission" date="2023-10" db="EMBL/GenBank/DDBJ databases">
        <title>Complete Genome Sequence of Limnobacter thiooxidans CS-K2T, Isolated from freshwater lake sediments in Bavaria, Germany.</title>
        <authorList>
            <person name="Naruki M."/>
            <person name="Watanabe A."/>
            <person name="Warashina T."/>
            <person name="Morita T."/>
            <person name="Arakawa K."/>
        </authorList>
    </citation>
    <scope>NUCLEOTIDE SEQUENCE [LARGE SCALE GENOMIC DNA]</scope>
    <source>
        <strain evidence="3 4">CS-K2</strain>
    </source>
</reference>
<gene>
    <name evidence="3" type="ORF">RGQ30_27740</name>
</gene>
<dbReference type="GO" id="GO:0005829">
    <property type="term" value="C:cytosol"/>
    <property type="evidence" value="ECO:0007669"/>
    <property type="project" value="TreeGrafter"/>
</dbReference>
<feature type="domain" description="HTH cro/C1-type" evidence="2">
    <location>
        <begin position="11"/>
        <end position="65"/>
    </location>
</feature>
<sequence length="80" mass="9017">MTLSLTLGALVRARRIELGYSQDDLALRAGLTRSFIWRFESGRTQPTIETFSKIASALNLRASKLLLQAETIQENQYKST</sequence>
<dbReference type="Pfam" id="PF01381">
    <property type="entry name" value="HTH_3"/>
    <property type="match status" value="1"/>
</dbReference>
<evidence type="ECO:0000256" key="1">
    <source>
        <dbReference type="ARBA" id="ARBA00023125"/>
    </source>
</evidence>
<proteinExistence type="predicted"/>
<evidence type="ECO:0000259" key="2">
    <source>
        <dbReference type="PROSITE" id="PS50943"/>
    </source>
</evidence>
<evidence type="ECO:0000313" key="3">
    <source>
        <dbReference type="EMBL" id="BET27273.1"/>
    </source>
</evidence>
<dbReference type="PANTHER" id="PTHR46797">
    <property type="entry name" value="HTH-TYPE TRANSCRIPTIONAL REGULATOR"/>
    <property type="match status" value="1"/>
</dbReference>